<sequence>MVSPDWLIEVDARRCIGSGLCAAGAPDHFTVTDNVAVPVNTAVEADEAVLDAAECCPMEAIMIRHAADGRVIAPAP</sequence>
<reference evidence="6 7" key="1">
    <citation type="submission" date="2020-08" db="EMBL/GenBank/DDBJ databases">
        <title>Sequencing the genomes of 1000 actinobacteria strains.</title>
        <authorList>
            <person name="Klenk H.-P."/>
        </authorList>
    </citation>
    <scope>NUCLEOTIDE SEQUENCE [LARGE SCALE GENOMIC DNA]</scope>
    <source>
        <strain evidence="6 7">DSM 45362</strain>
    </source>
</reference>
<feature type="domain" description="4Fe-4S ferredoxin-type" evidence="5">
    <location>
        <begin position="6"/>
        <end position="34"/>
    </location>
</feature>
<comment type="function">
    <text evidence="4">Ferredoxins are iron-sulfur proteins that transfer electrons in a wide variety of metabolic reactions.</text>
</comment>
<dbReference type="AlphaFoldDB" id="A0A841BLY2"/>
<dbReference type="RefSeq" id="WP_184833355.1">
    <property type="nucleotide sequence ID" value="NZ_JACHMN010000002.1"/>
</dbReference>
<keyword evidence="4" id="KW-0813">Transport</keyword>
<evidence type="ECO:0000256" key="1">
    <source>
        <dbReference type="ARBA" id="ARBA00022723"/>
    </source>
</evidence>
<keyword evidence="1 4" id="KW-0479">Metal-binding</keyword>
<dbReference type="Pfam" id="PF13370">
    <property type="entry name" value="Fer4_13"/>
    <property type="match status" value="1"/>
</dbReference>
<dbReference type="PRINTS" id="PR00352">
    <property type="entry name" value="3FE4SFRDOXIN"/>
</dbReference>
<dbReference type="Proteomes" id="UP000587527">
    <property type="component" value="Unassembled WGS sequence"/>
</dbReference>
<accession>A0A841BLY2</accession>
<keyword evidence="4" id="KW-0249">Electron transport</keyword>
<dbReference type="EMBL" id="JACHMN010000002">
    <property type="protein sequence ID" value="MBB5867871.1"/>
    <property type="molecule type" value="Genomic_DNA"/>
</dbReference>
<dbReference type="PROSITE" id="PS51379">
    <property type="entry name" value="4FE4S_FER_2"/>
    <property type="match status" value="1"/>
</dbReference>
<keyword evidence="3 4" id="KW-0411">Iron-sulfur</keyword>
<gene>
    <name evidence="6" type="ORF">F4553_001250</name>
</gene>
<organism evidence="6 7">
    <name type="scientific">Allocatelliglobosispora scoriae</name>
    <dbReference type="NCBI Taxonomy" id="643052"/>
    <lineage>
        <taxon>Bacteria</taxon>
        <taxon>Bacillati</taxon>
        <taxon>Actinomycetota</taxon>
        <taxon>Actinomycetes</taxon>
        <taxon>Micromonosporales</taxon>
        <taxon>Micromonosporaceae</taxon>
        <taxon>Allocatelliglobosispora</taxon>
    </lineage>
</organism>
<dbReference type="GO" id="GO:0051536">
    <property type="term" value="F:iron-sulfur cluster binding"/>
    <property type="evidence" value="ECO:0007669"/>
    <property type="project" value="UniProtKB-KW"/>
</dbReference>
<evidence type="ECO:0000256" key="4">
    <source>
        <dbReference type="RuleBase" id="RU368020"/>
    </source>
</evidence>
<protein>
    <recommendedName>
        <fullName evidence="4">Ferredoxin</fullName>
    </recommendedName>
</protein>
<dbReference type="GO" id="GO:0009055">
    <property type="term" value="F:electron transfer activity"/>
    <property type="evidence" value="ECO:0007669"/>
    <property type="project" value="UniProtKB-UniRule"/>
</dbReference>
<keyword evidence="2 4" id="KW-0408">Iron</keyword>
<dbReference type="SUPFAM" id="SSF54862">
    <property type="entry name" value="4Fe-4S ferredoxins"/>
    <property type="match status" value="1"/>
</dbReference>
<dbReference type="Gene3D" id="3.30.70.20">
    <property type="match status" value="1"/>
</dbReference>
<comment type="caution">
    <text evidence="6">The sequence shown here is derived from an EMBL/GenBank/DDBJ whole genome shotgun (WGS) entry which is preliminary data.</text>
</comment>
<dbReference type="InterPro" id="IPR017896">
    <property type="entry name" value="4Fe4S_Fe-S-bd"/>
</dbReference>
<evidence type="ECO:0000259" key="5">
    <source>
        <dbReference type="PROSITE" id="PS51379"/>
    </source>
</evidence>
<dbReference type="InterPro" id="IPR001080">
    <property type="entry name" value="3Fe4S_ferredoxin"/>
</dbReference>
<keyword evidence="7" id="KW-1185">Reference proteome</keyword>
<evidence type="ECO:0000256" key="3">
    <source>
        <dbReference type="ARBA" id="ARBA00023014"/>
    </source>
</evidence>
<proteinExistence type="predicted"/>
<name>A0A841BLY2_9ACTN</name>
<evidence type="ECO:0000313" key="7">
    <source>
        <dbReference type="Proteomes" id="UP000587527"/>
    </source>
</evidence>
<dbReference type="GO" id="GO:0005506">
    <property type="term" value="F:iron ion binding"/>
    <property type="evidence" value="ECO:0007669"/>
    <property type="project" value="UniProtKB-UniRule"/>
</dbReference>
<evidence type="ECO:0000256" key="2">
    <source>
        <dbReference type="ARBA" id="ARBA00023004"/>
    </source>
</evidence>
<evidence type="ECO:0000313" key="6">
    <source>
        <dbReference type="EMBL" id="MBB5867871.1"/>
    </source>
</evidence>